<protein>
    <submittedName>
        <fullName evidence="2">GNAT family N-acetyltransferase</fullName>
    </submittedName>
</protein>
<dbReference type="InterPro" id="IPR016181">
    <property type="entry name" value="Acyl_CoA_acyltransferase"/>
</dbReference>
<dbReference type="GO" id="GO:0016747">
    <property type="term" value="F:acyltransferase activity, transferring groups other than amino-acyl groups"/>
    <property type="evidence" value="ECO:0007669"/>
    <property type="project" value="InterPro"/>
</dbReference>
<dbReference type="InterPro" id="IPR000182">
    <property type="entry name" value="GNAT_dom"/>
</dbReference>
<dbReference type="Proteomes" id="UP000232883">
    <property type="component" value="Chromosome"/>
</dbReference>
<keyword evidence="3" id="KW-1185">Reference proteome</keyword>
<dbReference type="CDD" id="cd04301">
    <property type="entry name" value="NAT_SF"/>
    <property type="match status" value="1"/>
</dbReference>
<sequence length="173" mass="19823">MTHYREATANDAEPIAQLHSLSWQQNYRGIWRDEFLNGHVLENRRDVWRKRLQQPDTNQYVLVAESAGVICGFACTYADKDPVWGTLLDNLHVLKNQNGQGIGTQLIKLAANWAYSKSTASGFYLWVLPENRNARIFYEKLGAVNHELMSLESPDGGYSGAYRYVWQDIKTLI</sequence>
<dbReference type="AlphaFoldDB" id="A0A2K8YX44"/>
<keyword evidence="2" id="KW-0808">Transferase</keyword>
<accession>A0A2K8YX44</accession>
<dbReference type="EMBL" id="CP025096">
    <property type="protein sequence ID" value="AUD02196.1"/>
    <property type="molecule type" value="Genomic_DNA"/>
</dbReference>
<dbReference type="SUPFAM" id="SSF55729">
    <property type="entry name" value="Acyl-CoA N-acyltransferases (Nat)"/>
    <property type="match status" value="1"/>
</dbReference>
<name>A0A2K8YX44_9BACT</name>
<evidence type="ECO:0000313" key="2">
    <source>
        <dbReference type="EMBL" id="AUD02196.1"/>
    </source>
</evidence>
<dbReference type="OrthoDB" id="5292888at2"/>
<proteinExistence type="predicted"/>
<dbReference type="Gene3D" id="3.40.630.30">
    <property type="match status" value="1"/>
</dbReference>
<evidence type="ECO:0000259" key="1">
    <source>
        <dbReference type="PROSITE" id="PS51186"/>
    </source>
</evidence>
<reference evidence="2 3" key="1">
    <citation type="submission" date="2017-11" db="EMBL/GenBank/DDBJ databases">
        <title>Taxonomic description and genome sequences of Spirosoma HA7 sp. nov., isolated from pollen microhabitat of Corylus avellana.</title>
        <authorList>
            <person name="Ambika Manirajan B."/>
            <person name="Suarez C."/>
            <person name="Ratering S."/>
            <person name="Geissler-Plaum R."/>
            <person name="Cardinale M."/>
            <person name="Sylvia S."/>
        </authorList>
    </citation>
    <scope>NUCLEOTIDE SEQUENCE [LARGE SCALE GENOMIC DNA]</scope>
    <source>
        <strain evidence="2 3">HA7</strain>
    </source>
</reference>
<dbReference type="Pfam" id="PF00583">
    <property type="entry name" value="Acetyltransf_1"/>
    <property type="match status" value="1"/>
</dbReference>
<dbReference type="KEGG" id="spir:CWM47_10410"/>
<dbReference type="PROSITE" id="PS51186">
    <property type="entry name" value="GNAT"/>
    <property type="match status" value="1"/>
</dbReference>
<gene>
    <name evidence="2" type="ORF">CWM47_10410</name>
</gene>
<feature type="domain" description="N-acetyltransferase" evidence="1">
    <location>
        <begin position="2"/>
        <end position="169"/>
    </location>
</feature>
<dbReference type="RefSeq" id="WP_100987915.1">
    <property type="nucleotide sequence ID" value="NZ_CP025096.1"/>
</dbReference>
<evidence type="ECO:0000313" key="3">
    <source>
        <dbReference type="Proteomes" id="UP000232883"/>
    </source>
</evidence>
<organism evidence="2 3">
    <name type="scientific">Spirosoma pollinicola</name>
    <dbReference type="NCBI Taxonomy" id="2057025"/>
    <lineage>
        <taxon>Bacteria</taxon>
        <taxon>Pseudomonadati</taxon>
        <taxon>Bacteroidota</taxon>
        <taxon>Cytophagia</taxon>
        <taxon>Cytophagales</taxon>
        <taxon>Cytophagaceae</taxon>
        <taxon>Spirosoma</taxon>
    </lineage>
</organism>